<dbReference type="InterPro" id="IPR057326">
    <property type="entry name" value="KR_dom"/>
</dbReference>
<dbReference type="PANTHER" id="PTHR42760:SF115">
    <property type="entry name" value="3-OXOACYL-[ACYL-CARRIER-PROTEIN] REDUCTASE FABG"/>
    <property type="match status" value="1"/>
</dbReference>
<comment type="similarity">
    <text evidence="1">Belongs to the short-chain dehydrogenases/reductases (SDR) family.</text>
</comment>
<evidence type="ECO:0000313" key="5">
    <source>
        <dbReference type="Proteomes" id="UP000237682"/>
    </source>
</evidence>
<sequence>MLEKFRLDGKTALITGGNRGIGLAVAHALGEAGAKLLISGRSKVEEAEKSLADAGYDVAFVQADIRDPAAPQQLVDAALARWGRLDILVNNAGIASHGDTPDFDEERWRQVMDTNVDAVFRGCRAALVPMRKQGSGAIVNVGSISGFISNVPQNQVAYNASKAAVHMMTKSLASEFAAENIRINAVAPGYIDTNMSRGGIENPEWFPIWRDMTPMARVGQPEEVAACVLFLCAPASSYVTGEVLVVDGGYLTR</sequence>
<evidence type="ECO:0000313" key="4">
    <source>
        <dbReference type="EMBL" id="PRH86856.1"/>
    </source>
</evidence>
<reference evidence="4 5" key="1">
    <citation type="submission" date="2018-02" db="EMBL/GenBank/DDBJ databases">
        <title>Whole genome sequencing of endophytic bacterium.</title>
        <authorList>
            <person name="Eedara R."/>
            <person name="Podile A.R."/>
        </authorList>
    </citation>
    <scope>NUCLEOTIDE SEQUENCE [LARGE SCALE GENOMIC DNA]</scope>
    <source>
        <strain evidence="4 5">RP1T</strain>
    </source>
</reference>
<dbReference type="FunFam" id="3.40.50.720:FF:000084">
    <property type="entry name" value="Short-chain dehydrogenase reductase"/>
    <property type="match status" value="1"/>
</dbReference>
<accession>A0A2S9QBY0</accession>
<dbReference type="PRINTS" id="PR00081">
    <property type="entry name" value="GDHRDH"/>
</dbReference>
<name>A0A2S9QBY0_9HYPH</name>
<dbReference type="OrthoDB" id="9796652at2"/>
<feature type="domain" description="Ketoreductase" evidence="3">
    <location>
        <begin position="10"/>
        <end position="189"/>
    </location>
</feature>
<dbReference type="PROSITE" id="PS00061">
    <property type="entry name" value="ADH_SHORT"/>
    <property type="match status" value="1"/>
</dbReference>
<dbReference type="GO" id="GO:0016616">
    <property type="term" value="F:oxidoreductase activity, acting on the CH-OH group of donors, NAD or NADP as acceptor"/>
    <property type="evidence" value="ECO:0007669"/>
    <property type="project" value="TreeGrafter"/>
</dbReference>
<dbReference type="Pfam" id="PF13561">
    <property type="entry name" value="adh_short_C2"/>
    <property type="match status" value="1"/>
</dbReference>
<dbReference type="Gene3D" id="3.40.50.720">
    <property type="entry name" value="NAD(P)-binding Rossmann-like Domain"/>
    <property type="match status" value="1"/>
</dbReference>
<dbReference type="EMBL" id="PUEJ01000005">
    <property type="protein sequence ID" value="PRH86856.1"/>
    <property type="molecule type" value="Genomic_DNA"/>
</dbReference>
<protein>
    <submittedName>
        <fullName evidence="4">3-oxoacyl-ACP reductase</fullName>
    </submittedName>
</protein>
<dbReference type="NCBIfam" id="NF009466">
    <property type="entry name" value="PRK12826.1-2"/>
    <property type="match status" value="1"/>
</dbReference>
<dbReference type="SUPFAM" id="SSF51735">
    <property type="entry name" value="NAD(P)-binding Rossmann-fold domains"/>
    <property type="match status" value="1"/>
</dbReference>
<dbReference type="AlphaFoldDB" id="A0A2S9QBY0"/>
<evidence type="ECO:0000259" key="3">
    <source>
        <dbReference type="SMART" id="SM00822"/>
    </source>
</evidence>
<dbReference type="SMART" id="SM00822">
    <property type="entry name" value="PKS_KR"/>
    <property type="match status" value="1"/>
</dbReference>
<dbReference type="Proteomes" id="UP000237682">
    <property type="component" value="Unassembled WGS sequence"/>
</dbReference>
<dbReference type="NCBIfam" id="NF005559">
    <property type="entry name" value="PRK07231.1"/>
    <property type="match status" value="1"/>
</dbReference>
<organism evidence="4 5">
    <name type="scientific">Labrys okinawensis</name>
    <dbReference type="NCBI Taxonomy" id="346911"/>
    <lineage>
        <taxon>Bacteria</taxon>
        <taxon>Pseudomonadati</taxon>
        <taxon>Pseudomonadota</taxon>
        <taxon>Alphaproteobacteria</taxon>
        <taxon>Hyphomicrobiales</taxon>
        <taxon>Xanthobacteraceae</taxon>
        <taxon>Labrys</taxon>
    </lineage>
</organism>
<evidence type="ECO:0000256" key="2">
    <source>
        <dbReference type="ARBA" id="ARBA00023002"/>
    </source>
</evidence>
<dbReference type="InterPro" id="IPR036291">
    <property type="entry name" value="NAD(P)-bd_dom_sf"/>
</dbReference>
<dbReference type="PANTHER" id="PTHR42760">
    <property type="entry name" value="SHORT-CHAIN DEHYDROGENASES/REDUCTASES FAMILY MEMBER"/>
    <property type="match status" value="1"/>
</dbReference>
<gene>
    <name evidence="4" type="ORF">C5L14_16325</name>
</gene>
<proteinExistence type="inferred from homology"/>
<dbReference type="InterPro" id="IPR020904">
    <property type="entry name" value="Sc_DH/Rdtase_CS"/>
</dbReference>
<dbReference type="CDD" id="cd05233">
    <property type="entry name" value="SDR_c"/>
    <property type="match status" value="1"/>
</dbReference>
<dbReference type="PRINTS" id="PR00080">
    <property type="entry name" value="SDRFAMILY"/>
</dbReference>
<comment type="caution">
    <text evidence="4">The sequence shown here is derived from an EMBL/GenBank/DDBJ whole genome shotgun (WGS) entry which is preliminary data.</text>
</comment>
<evidence type="ECO:0000256" key="1">
    <source>
        <dbReference type="ARBA" id="ARBA00006484"/>
    </source>
</evidence>
<keyword evidence="2" id="KW-0560">Oxidoreductase</keyword>
<dbReference type="RefSeq" id="WP_105863081.1">
    <property type="nucleotide sequence ID" value="NZ_PUEJ01000005.1"/>
</dbReference>
<dbReference type="InterPro" id="IPR002347">
    <property type="entry name" value="SDR_fam"/>
</dbReference>
<keyword evidence="5" id="KW-1185">Reference proteome</keyword>